<evidence type="ECO:0000256" key="10">
    <source>
        <dbReference type="ARBA" id="ARBA00023125"/>
    </source>
</evidence>
<evidence type="ECO:0008006" key="16">
    <source>
        <dbReference type="Google" id="ProtNLM"/>
    </source>
</evidence>
<dbReference type="InterPro" id="IPR000953">
    <property type="entry name" value="Chromo/chromo_shadow_dom"/>
</dbReference>
<dbReference type="InterPro" id="IPR056924">
    <property type="entry name" value="SH3_Tf2-1"/>
</dbReference>
<dbReference type="GO" id="GO:0003723">
    <property type="term" value="F:RNA binding"/>
    <property type="evidence" value="ECO:0007669"/>
    <property type="project" value="UniProtKB-KW"/>
</dbReference>
<keyword evidence="4" id="KW-0378">Hydrolase</keyword>
<dbReference type="SUPFAM" id="SSF54160">
    <property type="entry name" value="Chromo domain-like"/>
    <property type="match status" value="1"/>
</dbReference>
<dbReference type="GO" id="GO:0046872">
    <property type="term" value="F:metal ion binding"/>
    <property type="evidence" value="ECO:0007669"/>
    <property type="project" value="UniProtKB-KW"/>
</dbReference>
<dbReference type="GO" id="GO:0006508">
    <property type="term" value="P:proteolysis"/>
    <property type="evidence" value="ECO:0007669"/>
    <property type="project" value="UniProtKB-KW"/>
</dbReference>
<dbReference type="GO" id="GO:0015074">
    <property type="term" value="P:DNA integration"/>
    <property type="evidence" value="ECO:0007669"/>
    <property type="project" value="UniProtKB-KW"/>
</dbReference>
<dbReference type="PANTHER" id="PTHR37984">
    <property type="entry name" value="PROTEIN CBG26694"/>
    <property type="match status" value="1"/>
</dbReference>
<dbReference type="FunFam" id="1.10.340.70:FF:000001">
    <property type="entry name" value="Retrovirus-related Pol polyprotein from transposon gypsy-like Protein"/>
    <property type="match status" value="1"/>
</dbReference>
<dbReference type="Pfam" id="PF17921">
    <property type="entry name" value="Integrase_H2C2"/>
    <property type="match status" value="1"/>
</dbReference>
<evidence type="ECO:0000256" key="7">
    <source>
        <dbReference type="ARBA" id="ARBA00022908"/>
    </source>
</evidence>
<dbReference type="Pfam" id="PF24626">
    <property type="entry name" value="SH3_Tf2-1"/>
    <property type="match status" value="1"/>
</dbReference>
<name>A0A9Q3GGD5_9BASI</name>
<accession>A0A9Q3GGD5</accession>
<keyword evidence="3" id="KW-0064">Aspartyl protease</keyword>
<dbReference type="PANTHER" id="PTHR37984:SF5">
    <property type="entry name" value="PROTEIN NYNRIN-LIKE"/>
    <property type="match status" value="1"/>
</dbReference>
<dbReference type="GO" id="GO:0003887">
    <property type="term" value="F:DNA-directed DNA polymerase activity"/>
    <property type="evidence" value="ECO:0007669"/>
    <property type="project" value="UniProtKB-KW"/>
</dbReference>
<dbReference type="GO" id="GO:0004190">
    <property type="term" value="F:aspartic-type endopeptidase activity"/>
    <property type="evidence" value="ECO:0007669"/>
    <property type="project" value="UniProtKB-KW"/>
</dbReference>
<dbReference type="InterPro" id="IPR036397">
    <property type="entry name" value="RNaseH_sf"/>
</dbReference>
<keyword evidence="15" id="KW-1185">Reference proteome</keyword>
<dbReference type="EMBL" id="AVOT02001324">
    <property type="protein sequence ID" value="MBW0466523.1"/>
    <property type="molecule type" value="Genomic_DNA"/>
</dbReference>
<dbReference type="OrthoDB" id="2505288at2759"/>
<keyword evidence="2" id="KW-0479">Metal-binding</keyword>
<dbReference type="PROSITE" id="PS50013">
    <property type="entry name" value="CHROMO_2"/>
    <property type="match status" value="1"/>
</dbReference>
<dbReference type="CDD" id="cd00024">
    <property type="entry name" value="CD_CSD"/>
    <property type="match status" value="1"/>
</dbReference>
<keyword evidence="9" id="KW-0239">DNA-directed DNA polymerase</keyword>
<dbReference type="SUPFAM" id="SSF53098">
    <property type="entry name" value="Ribonuclease H-like"/>
    <property type="match status" value="1"/>
</dbReference>
<evidence type="ECO:0000313" key="15">
    <source>
        <dbReference type="Proteomes" id="UP000765509"/>
    </source>
</evidence>
<evidence type="ECO:0000256" key="8">
    <source>
        <dbReference type="ARBA" id="ARBA00022918"/>
    </source>
</evidence>
<keyword evidence="9" id="KW-0808">Transferase</keyword>
<evidence type="ECO:0000256" key="1">
    <source>
        <dbReference type="ARBA" id="ARBA00022670"/>
    </source>
</evidence>
<keyword evidence="7" id="KW-0229">DNA integration</keyword>
<evidence type="ECO:0000256" key="3">
    <source>
        <dbReference type="ARBA" id="ARBA00022750"/>
    </source>
</evidence>
<gene>
    <name evidence="14" type="ORF">O181_006238</name>
</gene>
<dbReference type="AlphaFoldDB" id="A0A9Q3GGD5"/>
<keyword evidence="9" id="KW-0548">Nucleotidyltransferase</keyword>
<dbReference type="InterPro" id="IPR001584">
    <property type="entry name" value="Integrase_cat-core"/>
</dbReference>
<evidence type="ECO:0000256" key="5">
    <source>
        <dbReference type="ARBA" id="ARBA00022842"/>
    </source>
</evidence>
<evidence type="ECO:0000256" key="4">
    <source>
        <dbReference type="ARBA" id="ARBA00022801"/>
    </source>
</evidence>
<dbReference type="InterPro" id="IPR041588">
    <property type="entry name" value="Integrase_H2C2"/>
</dbReference>
<comment type="caution">
    <text evidence="14">The sequence shown here is derived from an EMBL/GenBank/DDBJ whole genome shotgun (WGS) entry which is preliminary data.</text>
</comment>
<organism evidence="14 15">
    <name type="scientific">Austropuccinia psidii MF-1</name>
    <dbReference type="NCBI Taxonomy" id="1389203"/>
    <lineage>
        <taxon>Eukaryota</taxon>
        <taxon>Fungi</taxon>
        <taxon>Dikarya</taxon>
        <taxon>Basidiomycota</taxon>
        <taxon>Pucciniomycotina</taxon>
        <taxon>Pucciniomycetes</taxon>
        <taxon>Pucciniales</taxon>
        <taxon>Sphaerophragmiaceae</taxon>
        <taxon>Austropuccinia</taxon>
    </lineage>
</organism>
<evidence type="ECO:0000256" key="6">
    <source>
        <dbReference type="ARBA" id="ARBA00022884"/>
    </source>
</evidence>
<dbReference type="GO" id="GO:0003677">
    <property type="term" value="F:DNA binding"/>
    <property type="evidence" value="ECO:0007669"/>
    <property type="project" value="UniProtKB-KW"/>
</dbReference>
<dbReference type="InterPro" id="IPR023780">
    <property type="entry name" value="Chromo_domain"/>
</dbReference>
<protein>
    <recommendedName>
        <fullName evidence="16">Integrase catalytic domain-containing protein</fullName>
    </recommendedName>
</protein>
<keyword evidence="5" id="KW-0460">Magnesium</keyword>
<dbReference type="GO" id="GO:0006310">
    <property type="term" value="P:DNA recombination"/>
    <property type="evidence" value="ECO:0007669"/>
    <property type="project" value="UniProtKB-KW"/>
</dbReference>
<evidence type="ECO:0000256" key="9">
    <source>
        <dbReference type="ARBA" id="ARBA00022932"/>
    </source>
</evidence>
<proteinExistence type="predicted"/>
<keyword evidence="8" id="KW-0695">RNA-directed DNA polymerase</keyword>
<dbReference type="Pfam" id="PF00385">
    <property type="entry name" value="Chromo"/>
    <property type="match status" value="1"/>
</dbReference>
<keyword evidence="11" id="KW-0233">DNA recombination</keyword>
<evidence type="ECO:0000259" key="12">
    <source>
        <dbReference type="PROSITE" id="PS50013"/>
    </source>
</evidence>
<feature type="domain" description="Chromo" evidence="12">
    <location>
        <begin position="466"/>
        <end position="516"/>
    </location>
</feature>
<dbReference type="GO" id="GO:0003964">
    <property type="term" value="F:RNA-directed DNA polymerase activity"/>
    <property type="evidence" value="ECO:0007669"/>
    <property type="project" value="UniProtKB-KW"/>
</dbReference>
<keyword evidence="6" id="KW-0694">RNA-binding</keyword>
<dbReference type="InterPro" id="IPR050951">
    <property type="entry name" value="Retrovirus_Pol_polyprotein"/>
</dbReference>
<dbReference type="Gene3D" id="3.30.420.10">
    <property type="entry name" value="Ribonuclease H-like superfamily/Ribonuclease H"/>
    <property type="match status" value="1"/>
</dbReference>
<feature type="domain" description="Integrase catalytic" evidence="13">
    <location>
        <begin position="206"/>
        <end position="365"/>
    </location>
</feature>
<dbReference type="InterPro" id="IPR012337">
    <property type="entry name" value="RNaseH-like_sf"/>
</dbReference>
<dbReference type="InterPro" id="IPR016197">
    <property type="entry name" value="Chromo-like_dom_sf"/>
</dbReference>
<dbReference type="PROSITE" id="PS50994">
    <property type="entry name" value="INTEGRASE"/>
    <property type="match status" value="1"/>
</dbReference>
<sequence>MSSQVLTCRQARWAEFLSEFHFTITYFPGRLAILPDALSCWDNMYPERVVDFISNNHQNLHQVIKKVGIQESSFFSIKVEIFSDLVDKIQKAVWQDNASKAILKKLARGESVLDYSLEPQANLLLLKDIVVIPRNEEIELNILQKHHDSPLAGHPGQEKTLKLIKRDFYWAGMNPFLKDYVSSCQQCSRNKSIHHMKFGLLKPLSILSGPWNSLSMDFITQFPLSNNFVSILVVVDRFSKMAILIPTYGTITALYSAQISISHVFSKHGLPFSIISDRGSLFVSLFWTQLCQQLKISRDISTAFHSETDGQTERVNQILEQYLWMYVSYQQDDWHTWLPLAEFAYNNAGHSSTKQSPFSPFMEEIPALTQSMFLKTHLLERYQQKSTSKNIKATRPTKKPPERWLGPLEFIKQIGSHAYHLKLPQQWKSLQPVFHVSLIEPVKQSTIPNCHQLPPPPVLVEEQEEWEVAQILDSKLKRGKLWYLVEWKGFSEDPERTSWEPAFNLTNSPDLVKDFHSLCPGNPGPNTSRV</sequence>
<dbReference type="Proteomes" id="UP000765509">
    <property type="component" value="Unassembled WGS sequence"/>
</dbReference>
<dbReference type="Gene3D" id="1.10.340.70">
    <property type="match status" value="1"/>
</dbReference>
<dbReference type="Gene3D" id="2.40.50.40">
    <property type="match status" value="1"/>
</dbReference>
<dbReference type="GO" id="GO:0005634">
    <property type="term" value="C:nucleus"/>
    <property type="evidence" value="ECO:0007669"/>
    <property type="project" value="UniProtKB-ARBA"/>
</dbReference>
<keyword evidence="1" id="KW-0645">Protease</keyword>
<keyword evidence="10" id="KW-0238">DNA-binding</keyword>
<dbReference type="Pfam" id="PF00665">
    <property type="entry name" value="rve"/>
    <property type="match status" value="1"/>
</dbReference>
<evidence type="ECO:0000259" key="13">
    <source>
        <dbReference type="PROSITE" id="PS50994"/>
    </source>
</evidence>
<reference evidence="14" key="1">
    <citation type="submission" date="2021-03" db="EMBL/GenBank/DDBJ databases">
        <title>Draft genome sequence of rust myrtle Austropuccinia psidii MF-1, a brazilian biotype.</title>
        <authorList>
            <person name="Quecine M.C."/>
            <person name="Pachon D.M.R."/>
            <person name="Bonatelli M.L."/>
            <person name="Correr F.H."/>
            <person name="Franceschini L.M."/>
            <person name="Leite T.F."/>
            <person name="Margarido G.R.A."/>
            <person name="Almeida C.A."/>
            <person name="Ferrarezi J.A."/>
            <person name="Labate C.A."/>
        </authorList>
    </citation>
    <scope>NUCLEOTIDE SEQUENCE</scope>
    <source>
        <strain evidence="14">MF-1</strain>
    </source>
</reference>
<evidence type="ECO:0000313" key="14">
    <source>
        <dbReference type="EMBL" id="MBW0466523.1"/>
    </source>
</evidence>
<evidence type="ECO:0000256" key="11">
    <source>
        <dbReference type="ARBA" id="ARBA00023172"/>
    </source>
</evidence>
<evidence type="ECO:0000256" key="2">
    <source>
        <dbReference type="ARBA" id="ARBA00022723"/>
    </source>
</evidence>
<dbReference type="GO" id="GO:0006338">
    <property type="term" value="P:chromatin remodeling"/>
    <property type="evidence" value="ECO:0007669"/>
    <property type="project" value="UniProtKB-ARBA"/>
</dbReference>